<sequence>MAEAFLMPVIIVAVETVSGLLCGSDEGVGQRRAQPHLCDRQGAAASARLSRRALERLDLAEIGQELGEAPAGGGTNALLNREELYLRFI</sequence>
<gene>
    <name evidence="1" type="ORF">J2S75_004325</name>
</gene>
<proteinExistence type="predicted"/>
<comment type="caution">
    <text evidence="1">The sequence shown here is derived from an EMBL/GenBank/DDBJ whole genome shotgun (WGS) entry which is preliminary data.</text>
</comment>
<evidence type="ECO:0000313" key="2">
    <source>
        <dbReference type="Proteomes" id="UP001224682"/>
    </source>
</evidence>
<protein>
    <submittedName>
        <fullName evidence="1">Uncharacterized protein</fullName>
    </submittedName>
</protein>
<keyword evidence="2" id="KW-1185">Reference proteome</keyword>
<evidence type="ECO:0000313" key="1">
    <source>
        <dbReference type="EMBL" id="MDQ0305274.1"/>
    </source>
</evidence>
<organism evidence="1 2">
    <name type="scientific">Ancylobacter polymorphus</name>
    <dbReference type="NCBI Taxonomy" id="223390"/>
    <lineage>
        <taxon>Bacteria</taxon>
        <taxon>Pseudomonadati</taxon>
        <taxon>Pseudomonadota</taxon>
        <taxon>Alphaproteobacteria</taxon>
        <taxon>Hyphomicrobiales</taxon>
        <taxon>Xanthobacteraceae</taxon>
        <taxon>Ancylobacter</taxon>
    </lineage>
</organism>
<name>A0ABU0BLC8_9HYPH</name>
<reference evidence="1 2" key="1">
    <citation type="submission" date="2023-07" db="EMBL/GenBank/DDBJ databases">
        <title>Genomic Encyclopedia of Type Strains, Phase IV (KMG-IV): sequencing the most valuable type-strain genomes for metagenomic binning, comparative biology and taxonomic classification.</title>
        <authorList>
            <person name="Goeker M."/>
        </authorList>
    </citation>
    <scope>NUCLEOTIDE SEQUENCE [LARGE SCALE GENOMIC DNA]</scope>
    <source>
        <strain evidence="1 2">DSM 2457</strain>
    </source>
</reference>
<accession>A0ABU0BLC8</accession>
<dbReference type="Proteomes" id="UP001224682">
    <property type="component" value="Unassembled WGS sequence"/>
</dbReference>
<dbReference type="EMBL" id="JAUSUI010000012">
    <property type="protein sequence ID" value="MDQ0305274.1"/>
    <property type="molecule type" value="Genomic_DNA"/>
</dbReference>